<organism evidence="3 4">
    <name type="scientific">Nannocystis radixulma</name>
    <dbReference type="NCBI Taxonomy" id="2995305"/>
    <lineage>
        <taxon>Bacteria</taxon>
        <taxon>Pseudomonadati</taxon>
        <taxon>Myxococcota</taxon>
        <taxon>Polyangia</taxon>
        <taxon>Nannocystales</taxon>
        <taxon>Nannocystaceae</taxon>
        <taxon>Nannocystis</taxon>
    </lineage>
</organism>
<evidence type="ECO:0000256" key="2">
    <source>
        <dbReference type="ARBA" id="ARBA00023002"/>
    </source>
</evidence>
<keyword evidence="4" id="KW-1185">Reference proteome</keyword>
<dbReference type="PANTHER" id="PTHR24320">
    <property type="entry name" value="RETINOL DEHYDROGENASE"/>
    <property type="match status" value="1"/>
</dbReference>
<dbReference type="PRINTS" id="PR00081">
    <property type="entry name" value="GDHRDH"/>
</dbReference>
<comment type="similarity">
    <text evidence="1">Belongs to the short-chain dehydrogenases/reductases (SDR) family.</text>
</comment>
<sequence>MEFIRRTTTPSTILPLRLARSIWRQSRLTPTCPEAPRLDGKLAVVTGGNAGIGREICRGLARRGAEVIVAARTRATAQTTCLSIERETGATLHQVLVDLADLESVTAAVDALQAVTRGRAIDIVVNNAGIWPRQYATSAQGHEIAFAVNTLAHHVLIRRMLARGLVAAGRVVVLTGDIYVRARECTPEFKYEGAGGGAMAYSRSKLGNMWFAAELQRRHPELEVHVAHPGVVASNLGGEVTGFARTIRDMMMIGVEAGAQTPLICATQPNLARGGYYHNTMGHVVLPESDPAADMQKAAALWERMEALSAGLG</sequence>
<name>A0ABT5B895_9BACT</name>
<evidence type="ECO:0000313" key="3">
    <source>
        <dbReference type="EMBL" id="MDC0670340.1"/>
    </source>
</evidence>
<dbReference type="SUPFAM" id="SSF51735">
    <property type="entry name" value="NAD(P)-binding Rossmann-fold domains"/>
    <property type="match status" value="1"/>
</dbReference>
<evidence type="ECO:0000256" key="1">
    <source>
        <dbReference type="ARBA" id="ARBA00006484"/>
    </source>
</evidence>
<reference evidence="3 4" key="1">
    <citation type="submission" date="2022-11" db="EMBL/GenBank/DDBJ databases">
        <title>Minimal conservation of predation-associated metabolite biosynthetic gene clusters underscores biosynthetic potential of Myxococcota including descriptions for ten novel species: Archangium lansinium sp. nov., Myxococcus landrumus sp. nov., Nannocystis bai.</title>
        <authorList>
            <person name="Ahearne A."/>
            <person name="Stevens C."/>
            <person name="Dowd S."/>
        </authorList>
    </citation>
    <scope>NUCLEOTIDE SEQUENCE [LARGE SCALE GENOMIC DNA]</scope>
    <source>
        <strain evidence="3 4">NCELM</strain>
    </source>
</reference>
<dbReference type="Gene3D" id="3.40.50.720">
    <property type="entry name" value="NAD(P)-binding Rossmann-like Domain"/>
    <property type="match status" value="1"/>
</dbReference>
<accession>A0ABT5B895</accession>
<keyword evidence="2" id="KW-0560">Oxidoreductase</keyword>
<dbReference type="InterPro" id="IPR036291">
    <property type="entry name" value="NAD(P)-bd_dom_sf"/>
</dbReference>
<dbReference type="Proteomes" id="UP001217838">
    <property type="component" value="Unassembled WGS sequence"/>
</dbReference>
<proteinExistence type="inferred from homology"/>
<evidence type="ECO:0000313" key="4">
    <source>
        <dbReference type="Proteomes" id="UP001217838"/>
    </source>
</evidence>
<comment type="caution">
    <text evidence="3">The sequence shown here is derived from an EMBL/GenBank/DDBJ whole genome shotgun (WGS) entry which is preliminary data.</text>
</comment>
<dbReference type="PANTHER" id="PTHR24320:SF148">
    <property type="entry name" value="NAD(P)-BINDING ROSSMANN-FOLD SUPERFAMILY PROTEIN"/>
    <property type="match status" value="1"/>
</dbReference>
<dbReference type="InterPro" id="IPR002347">
    <property type="entry name" value="SDR_fam"/>
</dbReference>
<gene>
    <name evidence="3" type="ORF">POL58_21475</name>
</gene>
<protein>
    <submittedName>
        <fullName evidence="3">SDR family NAD(P)-dependent oxidoreductase</fullName>
    </submittedName>
</protein>
<dbReference type="RefSeq" id="WP_272000166.1">
    <property type="nucleotide sequence ID" value="NZ_JAQNDN010000011.1"/>
</dbReference>
<dbReference type="EMBL" id="JAQNDN010000011">
    <property type="protein sequence ID" value="MDC0670340.1"/>
    <property type="molecule type" value="Genomic_DNA"/>
</dbReference>
<dbReference type="Pfam" id="PF00106">
    <property type="entry name" value="adh_short"/>
    <property type="match status" value="1"/>
</dbReference>